<comment type="caution">
    <text evidence="1">The sequence shown here is derived from an EMBL/GenBank/DDBJ whole genome shotgun (WGS) entry which is preliminary data.</text>
</comment>
<evidence type="ECO:0000313" key="1">
    <source>
        <dbReference type="EMBL" id="GAJ15459.1"/>
    </source>
</evidence>
<protein>
    <recommendedName>
        <fullName evidence="2">DUF4198 domain-containing protein</fullName>
    </recommendedName>
</protein>
<reference evidence="1" key="1">
    <citation type="journal article" date="2014" name="Front. Microbiol.">
        <title>High frequency of phylogenetically diverse reductive dehalogenase-homologous genes in deep subseafloor sedimentary metagenomes.</title>
        <authorList>
            <person name="Kawai M."/>
            <person name="Futagami T."/>
            <person name="Toyoda A."/>
            <person name="Takaki Y."/>
            <person name="Nishi S."/>
            <person name="Hori S."/>
            <person name="Arai W."/>
            <person name="Tsubouchi T."/>
            <person name="Morono Y."/>
            <person name="Uchiyama I."/>
            <person name="Ito T."/>
            <person name="Fujiyama A."/>
            <person name="Inagaki F."/>
            <person name="Takami H."/>
        </authorList>
    </citation>
    <scope>NUCLEOTIDE SEQUENCE</scope>
    <source>
        <strain evidence="1">Expedition CK06-06</strain>
    </source>
</reference>
<name>X1UDA9_9ZZZZ</name>
<dbReference type="InterPro" id="IPR019613">
    <property type="entry name" value="DUF4198"/>
</dbReference>
<feature type="non-terminal residue" evidence="1">
    <location>
        <position position="1"/>
    </location>
</feature>
<gene>
    <name evidence="1" type="ORF">S12H4_46336</name>
</gene>
<evidence type="ECO:0008006" key="2">
    <source>
        <dbReference type="Google" id="ProtNLM"/>
    </source>
</evidence>
<proteinExistence type="predicted"/>
<dbReference type="AlphaFoldDB" id="X1UDA9"/>
<sequence>YSLWVGNVFRGVVTCDGKPVPGAEIEVEYLNHDIKGNAFVKEAKVEAPHDAMITQTIRADENGVFVFGIPKAGWWGFAALGAGGDLKHNGKELSQDAVIWVQALDMK</sequence>
<dbReference type="EMBL" id="BARW01028737">
    <property type="protein sequence ID" value="GAJ15459.1"/>
    <property type="molecule type" value="Genomic_DNA"/>
</dbReference>
<accession>X1UDA9</accession>
<organism evidence="1">
    <name type="scientific">marine sediment metagenome</name>
    <dbReference type="NCBI Taxonomy" id="412755"/>
    <lineage>
        <taxon>unclassified sequences</taxon>
        <taxon>metagenomes</taxon>
        <taxon>ecological metagenomes</taxon>
    </lineage>
</organism>
<dbReference type="Pfam" id="PF10670">
    <property type="entry name" value="DUF4198"/>
    <property type="match status" value="1"/>
</dbReference>